<dbReference type="SUPFAM" id="SSF53448">
    <property type="entry name" value="Nucleotide-diphospho-sugar transferases"/>
    <property type="match status" value="1"/>
</dbReference>
<dbReference type="InterPro" id="IPR029044">
    <property type="entry name" value="Nucleotide-diphossugar_trans"/>
</dbReference>
<evidence type="ECO:0000256" key="1">
    <source>
        <dbReference type="ARBA" id="ARBA00004606"/>
    </source>
</evidence>
<evidence type="ECO:0000256" key="7">
    <source>
        <dbReference type="ARBA" id="ARBA00023157"/>
    </source>
</evidence>
<organism evidence="10 11">
    <name type="scientific">Lottia gigantea</name>
    <name type="common">Giant owl limpet</name>
    <dbReference type="NCBI Taxonomy" id="225164"/>
    <lineage>
        <taxon>Eukaryota</taxon>
        <taxon>Metazoa</taxon>
        <taxon>Spiralia</taxon>
        <taxon>Lophotrochozoa</taxon>
        <taxon>Mollusca</taxon>
        <taxon>Gastropoda</taxon>
        <taxon>Patellogastropoda</taxon>
        <taxon>Lottioidea</taxon>
        <taxon>Lottiidae</taxon>
        <taxon>Lottia</taxon>
    </lineage>
</organism>
<dbReference type="STRING" id="225164.V4AGQ2"/>
<gene>
    <name evidence="10" type="ORF">LOTGIDRAFT_53273</name>
</gene>
<evidence type="ECO:0000256" key="5">
    <source>
        <dbReference type="ARBA" id="ARBA00022989"/>
    </source>
</evidence>
<keyword evidence="5" id="KW-1133">Transmembrane helix</keyword>
<evidence type="ECO:0000256" key="6">
    <source>
        <dbReference type="ARBA" id="ARBA00023136"/>
    </source>
</evidence>
<keyword evidence="6" id="KW-0472">Membrane</keyword>
<feature type="domain" description="Glycosyltransferase 2-like" evidence="9">
    <location>
        <begin position="41"/>
        <end position="217"/>
    </location>
</feature>
<dbReference type="EMBL" id="KB200084">
    <property type="protein sequence ID" value="ESP03224.1"/>
    <property type="molecule type" value="Genomic_DNA"/>
</dbReference>
<dbReference type="GeneID" id="20251237"/>
<evidence type="ECO:0000256" key="4">
    <source>
        <dbReference type="ARBA" id="ARBA00022968"/>
    </source>
</evidence>
<proteinExistence type="inferred from homology"/>
<feature type="non-terminal residue" evidence="10">
    <location>
        <position position="1"/>
    </location>
</feature>
<dbReference type="OrthoDB" id="5988548at2759"/>
<dbReference type="CDD" id="cd02510">
    <property type="entry name" value="pp-GalNAc-T"/>
    <property type="match status" value="1"/>
</dbReference>
<comment type="similarity">
    <text evidence="2">Belongs to the glycosyltransferase 2 family. GalNAc-T subfamily.</text>
</comment>
<feature type="non-terminal residue" evidence="10">
    <location>
        <position position="333"/>
    </location>
</feature>
<dbReference type="PANTHER" id="PTHR11675">
    <property type="entry name" value="N-ACETYLGALACTOSAMINYLTRANSFERASE"/>
    <property type="match status" value="1"/>
</dbReference>
<evidence type="ECO:0000313" key="11">
    <source>
        <dbReference type="Proteomes" id="UP000030746"/>
    </source>
</evidence>
<evidence type="ECO:0000313" key="10">
    <source>
        <dbReference type="EMBL" id="ESP03224.1"/>
    </source>
</evidence>
<keyword evidence="4" id="KW-0735">Signal-anchor</keyword>
<dbReference type="GO" id="GO:0005794">
    <property type="term" value="C:Golgi apparatus"/>
    <property type="evidence" value="ECO:0007669"/>
    <property type="project" value="TreeGrafter"/>
</dbReference>
<dbReference type="Pfam" id="PF00535">
    <property type="entry name" value="Glycos_transf_2"/>
    <property type="match status" value="1"/>
</dbReference>
<reference evidence="10 11" key="1">
    <citation type="journal article" date="2013" name="Nature">
        <title>Insights into bilaterian evolution from three spiralian genomes.</title>
        <authorList>
            <person name="Simakov O."/>
            <person name="Marletaz F."/>
            <person name="Cho S.J."/>
            <person name="Edsinger-Gonzales E."/>
            <person name="Havlak P."/>
            <person name="Hellsten U."/>
            <person name="Kuo D.H."/>
            <person name="Larsson T."/>
            <person name="Lv J."/>
            <person name="Arendt D."/>
            <person name="Savage R."/>
            <person name="Osoegawa K."/>
            <person name="de Jong P."/>
            <person name="Grimwood J."/>
            <person name="Chapman J.A."/>
            <person name="Shapiro H."/>
            <person name="Aerts A."/>
            <person name="Otillar R.P."/>
            <person name="Terry A.Y."/>
            <person name="Boore J.L."/>
            <person name="Grigoriev I.V."/>
            <person name="Lindberg D.R."/>
            <person name="Seaver E.C."/>
            <person name="Weisblat D.A."/>
            <person name="Putnam N.H."/>
            <person name="Rokhsar D.S."/>
        </authorList>
    </citation>
    <scope>NUCLEOTIDE SEQUENCE [LARGE SCALE GENOMIC DNA]</scope>
</reference>
<dbReference type="InterPro" id="IPR001173">
    <property type="entry name" value="Glyco_trans_2-like"/>
</dbReference>
<evidence type="ECO:0000256" key="8">
    <source>
        <dbReference type="ARBA" id="ARBA00037847"/>
    </source>
</evidence>
<dbReference type="KEGG" id="lgi:LOTGIDRAFT_53273"/>
<dbReference type="Gene3D" id="3.90.550.10">
    <property type="entry name" value="Spore Coat Polysaccharide Biosynthesis Protein SpsA, Chain A"/>
    <property type="match status" value="1"/>
</dbReference>
<dbReference type="OMA" id="LHFYRYN"/>
<accession>V4AGQ2</accession>
<dbReference type="HOGENOM" id="CLU_013477_0_0_1"/>
<dbReference type="InterPro" id="IPR045885">
    <property type="entry name" value="GalNAc-T"/>
</dbReference>
<dbReference type="PANTHER" id="PTHR11675:SF126">
    <property type="entry name" value="RICIN B LECTIN DOMAIN-CONTAINING PROTEIN"/>
    <property type="match status" value="1"/>
</dbReference>
<evidence type="ECO:0000256" key="3">
    <source>
        <dbReference type="ARBA" id="ARBA00022692"/>
    </source>
</evidence>
<dbReference type="RefSeq" id="XP_009046147.1">
    <property type="nucleotide sequence ID" value="XM_009047899.1"/>
</dbReference>
<keyword evidence="11" id="KW-1185">Reference proteome</keyword>
<dbReference type="GO" id="GO:0004653">
    <property type="term" value="F:polypeptide N-acetylgalactosaminyltransferase activity"/>
    <property type="evidence" value="ECO:0007669"/>
    <property type="project" value="TreeGrafter"/>
</dbReference>
<dbReference type="CTD" id="20251237"/>
<dbReference type="GO" id="GO:0006493">
    <property type="term" value="P:protein O-linked glycosylation"/>
    <property type="evidence" value="ECO:0007669"/>
    <property type="project" value="TreeGrafter"/>
</dbReference>
<protein>
    <recommendedName>
        <fullName evidence="9">Glycosyltransferase 2-like domain-containing protein</fullName>
    </recommendedName>
</protein>
<keyword evidence="3" id="KW-0812">Transmembrane</keyword>
<comment type="subcellular location">
    <subcellularLocation>
        <location evidence="8">Endomembrane system</location>
        <topology evidence="8">Single-pass membrane protein</topology>
    </subcellularLocation>
    <subcellularLocation>
        <location evidence="1">Membrane</location>
        <topology evidence="1">Single-pass type II membrane protein</topology>
    </subcellularLocation>
</comment>
<evidence type="ECO:0000256" key="2">
    <source>
        <dbReference type="ARBA" id="ARBA00005680"/>
    </source>
</evidence>
<dbReference type="Proteomes" id="UP000030746">
    <property type="component" value="Unassembled WGS sequence"/>
</dbReference>
<dbReference type="AlphaFoldDB" id="V4AGQ2"/>
<name>V4AGQ2_LOTGI</name>
<sequence length="333" mass="38126">RTYNFNKFLSDRLAADRPIPDSRDQLCRTRKYDTTSLPTVSVIISFINEANSTLMRTVHSVINRTPVNLLTEIILIDDFSNSGKKFIRITHFSNVVLIHNSKRLGVIASRVLGSRRAQGQVLMFLDSHCEVNVGWIEPLLTRIKENRQTVVSPVLDAVDKDTMLYQPSPVFTPGFTWSLTTRWDPLKPDLERNVTAQTFPIRSPLTTGGIFAIDKNYFRTLGEFDPNFQLWGGENFEISFKTWMCGGRIEMVPCSRVGHIFRIPGAGDNSLATYLENLERVALVWMDVYKKHYFASRKEGRTLNASAVADRVELRERLGCKSFKWYLDTVYSE</sequence>
<dbReference type="GO" id="GO:0016020">
    <property type="term" value="C:membrane"/>
    <property type="evidence" value="ECO:0007669"/>
    <property type="project" value="UniProtKB-SubCell"/>
</dbReference>
<evidence type="ECO:0000259" key="9">
    <source>
        <dbReference type="Pfam" id="PF00535"/>
    </source>
</evidence>
<keyword evidence="7" id="KW-1015">Disulfide bond</keyword>